<dbReference type="Proteomes" id="UP000607653">
    <property type="component" value="Unassembled WGS sequence"/>
</dbReference>
<dbReference type="FunFam" id="3.30.200.20:FF:000043">
    <property type="entry name" value="Wall-associated receptor kinase 2"/>
    <property type="match status" value="1"/>
</dbReference>
<evidence type="ECO:0000256" key="5">
    <source>
        <dbReference type="ARBA" id="ARBA00022692"/>
    </source>
</evidence>
<evidence type="ECO:0000256" key="13">
    <source>
        <dbReference type="ARBA" id="ARBA00023157"/>
    </source>
</evidence>
<evidence type="ECO:0000256" key="4">
    <source>
        <dbReference type="ARBA" id="ARBA00022679"/>
    </source>
</evidence>
<keyword evidence="8 16" id="KW-0547">Nucleotide-binding</keyword>
<name>A0A822ZD30_NELNU</name>
<feature type="domain" description="EGF-like" evidence="19">
    <location>
        <begin position="628"/>
        <end position="679"/>
    </location>
</feature>
<dbReference type="GO" id="GO:0004674">
    <property type="term" value="F:protein serine/threonine kinase activity"/>
    <property type="evidence" value="ECO:0007669"/>
    <property type="project" value="UniProtKB-KW"/>
</dbReference>
<dbReference type="InterPro" id="IPR011009">
    <property type="entry name" value="Kinase-like_dom_sf"/>
</dbReference>
<dbReference type="GO" id="GO:0005509">
    <property type="term" value="F:calcium ion binding"/>
    <property type="evidence" value="ECO:0007669"/>
    <property type="project" value="InterPro"/>
</dbReference>
<evidence type="ECO:0000256" key="9">
    <source>
        <dbReference type="ARBA" id="ARBA00022777"/>
    </source>
</evidence>
<accession>A0A822ZD30</accession>
<keyword evidence="13 15" id="KW-1015">Disulfide bond</keyword>
<dbReference type="AlphaFoldDB" id="A0A822ZD30"/>
<evidence type="ECO:0000259" key="18">
    <source>
        <dbReference type="PROSITE" id="PS50011"/>
    </source>
</evidence>
<feature type="domain" description="Protein kinase" evidence="18">
    <location>
        <begin position="803"/>
        <end position="1085"/>
    </location>
</feature>
<dbReference type="SUPFAM" id="SSF56112">
    <property type="entry name" value="Protein kinase-like (PK-like)"/>
    <property type="match status" value="1"/>
</dbReference>
<dbReference type="InterPro" id="IPR009030">
    <property type="entry name" value="Growth_fac_rcpt_cys_sf"/>
</dbReference>
<dbReference type="GO" id="GO:0007166">
    <property type="term" value="P:cell surface receptor signaling pathway"/>
    <property type="evidence" value="ECO:0007669"/>
    <property type="project" value="InterPro"/>
</dbReference>
<dbReference type="EMBL" id="DUZY01000005">
    <property type="protein sequence ID" value="DAD39468.1"/>
    <property type="molecule type" value="Genomic_DNA"/>
</dbReference>
<dbReference type="InterPro" id="IPR000719">
    <property type="entry name" value="Prot_kinase_dom"/>
</dbReference>
<feature type="disulfide bond" evidence="15">
    <location>
        <begin position="645"/>
        <end position="662"/>
    </location>
</feature>
<dbReference type="Gene3D" id="1.10.510.10">
    <property type="entry name" value="Transferase(Phosphotransferase) domain 1"/>
    <property type="match status" value="1"/>
</dbReference>
<dbReference type="InterPro" id="IPR017441">
    <property type="entry name" value="Protein_kinase_ATP_BS"/>
</dbReference>
<dbReference type="Pfam" id="PF07714">
    <property type="entry name" value="PK_Tyr_Ser-Thr"/>
    <property type="match status" value="1"/>
</dbReference>
<keyword evidence="3 15" id="KW-0245">EGF-like domain</keyword>
<feature type="binding site" evidence="16">
    <location>
        <position position="832"/>
    </location>
    <ligand>
        <name>ATP</name>
        <dbReference type="ChEBI" id="CHEBI:30616"/>
    </ligand>
</feature>
<keyword evidence="14" id="KW-0325">Glycoprotein</keyword>
<evidence type="ECO:0000313" key="20">
    <source>
        <dbReference type="EMBL" id="DAD39468.1"/>
    </source>
</evidence>
<keyword evidence="12 17" id="KW-0472">Membrane</keyword>
<evidence type="ECO:0000256" key="16">
    <source>
        <dbReference type="PROSITE-ProRule" id="PRU10141"/>
    </source>
</evidence>
<dbReference type="InterPro" id="IPR008271">
    <property type="entry name" value="Ser/Thr_kinase_AS"/>
</dbReference>
<comment type="caution">
    <text evidence="20">The sequence shown here is derived from an EMBL/GenBank/DDBJ whole genome shotgun (WGS) entry which is preliminary data.</text>
</comment>
<proteinExistence type="predicted"/>
<keyword evidence="4" id="KW-0808">Transferase</keyword>
<dbReference type="InterPro" id="IPR018097">
    <property type="entry name" value="EGF_Ca-bd_CS"/>
</dbReference>
<dbReference type="SMART" id="SM00179">
    <property type="entry name" value="EGF_CA"/>
    <property type="match status" value="2"/>
</dbReference>
<feature type="transmembrane region" description="Helical" evidence="17">
    <location>
        <begin position="731"/>
        <end position="753"/>
    </location>
</feature>
<dbReference type="InterPro" id="IPR000152">
    <property type="entry name" value="EGF-type_Asp/Asn_hydroxyl_site"/>
</dbReference>
<evidence type="ECO:0008006" key="22">
    <source>
        <dbReference type="Google" id="ProtNLM"/>
    </source>
</evidence>
<dbReference type="CDD" id="cd00054">
    <property type="entry name" value="EGF_CA"/>
    <property type="match status" value="1"/>
</dbReference>
<dbReference type="GO" id="GO:0005524">
    <property type="term" value="F:ATP binding"/>
    <property type="evidence" value="ECO:0007669"/>
    <property type="project" value="UniProtKB-UniRule"/>
</dbReference>
<dbReference type="SUPFAM" id="SSF57184">
    <property type="entry name" value="Growth factor receptor domain"/>
    <property type="match status" value="1"/>
</dbReference>
<dbReference type="Pfam" id="PF08488">
    <property type="entry name" value="WAK"/>
    <property type="match status" value="1"/>
</dbReference>
<evidence type="ECO:0000313" key="21">
    <source>
        <dbReference type="Proteomes" id="UP000607653"/>
    </source>
</evidence>
<evidence type="ECO:0000256" key="15">
    <source>
        <dbReference type="PROSITE-ProRule" id="PRU00076"/>
    </source>
</evidence>
<dbReference type="InterPro" id="IPR001881">
    <property type="entry name" value="EGF-like_Ca-bd_dom"/>
</dbReference>
<evidence type="ECO:0000256" key="8">
    <source>
        <dbReference type="ARBA" id="ARBA00022741"/>
    </source>
</evidence>
<dbReference type="Gene3D" id="2.90.20.10">
    <property type="entry name" value="Plasmodium vivax P25 domain"/>
    <property type="match status" value="1"/>
</dbReference>
<dbReference type="InterPro" id="IPR000742">
    <property type="entry name" value="EGF"/>
</dbReference>
<evidence type="ECO:0000256" key="7">
    <source>
        <dbReference type="ARBA" id="ARBA00022737"/>
    </source>
</evidence>
<feature type="transmembrane region" description="Helical" evidence="17">
    <location>
        <begin position="21"/>
        <end position="44"/>
    </location>
</feature>
<evidence type="ECO:0000256" key="10">
    <source>
        <dbReference type="ARBA" id="ARBA00022840"/>
    </source>
</evidence>
<sequence length="1132" mass="126396">MARYDFRYSSVLFFPVLTTPGPVYLMAMLWSMLLHPILLLLLIMTTEEAKAAASSKLSLAKPGCQEKCGNLSIPYPFGIGDEPKCFLNEDFQFFCNTTSDPPQLMMMHSISDDKPILDISLQGQVATTMWAASECYAGEGNDLVVNTSSWELPEPYMLSDTRNRFITVGCDTSGILDGYNGEAFYIGCSSGCLNDTKETLLPCDNGLGCCQSTIPKGITGLNISTESIFNFSYTWNINRCGYAFMCDKDLMASQVSRLWSMGNNVKYLENFGIQTPIILDWAIRNKTCEDVGGMEDNIVCGNNTYCTNSTNGPGYLCHCLQGYQGNPYLPDGCQVVDLSNANKTCDKGSRNYACGNNTNCSISSHNPGYICECKQGYDGNPYLPNGCQALQKFPDTKLGCQNKCGNISIPYPFGLVGDDPTCYRNEFKLFCNTATDPPQPMMYGPDYDESYDMIVLDISLPRGEFTFSMWAAVYCYMGNNRDSDSYTTGTKIPKAYRFSNSRNKFTAIGCNTEGVMSDYDDKRFHFGCISFCSNNATEVTGSSCDGIGCCRTAIPEDLDSFYLSLDTYSNESTTDYTWNISKCSMAFLSDEGWFNSNASYLWNLRNKVEYLVTIGFRTPIVLDWAIRNANSCEDARRGGLSHYACGNNTECANSQNGPGYLCHCKQGFRGNPYLFDGCQDVNECEDKPCSHKCVNTEGSYHCECPHDSYGDGRTNGTGCKEKRKVFPVIKVTLGIGFGILIVLIGISWVYIIISKLKLMKMKEKFFRQNGGLLLQQQISSHHDGFEFIKIFTAEELEVATNNYDIDNILGQGGYGTVYKGILSNHQAIAIKKSKIVDASQIEQFINEVIILSKINHRNVVKLLGCCLETEVPLLVYEYISNGTLFEHIHKTHGISLLSWEDWLRIATETASALAYLHSSASTPIIHRDVKSTNILLDDNYTAKVSDFGASRLLPMDKTQITTLVQGTLGYLDPEYFHTSKLTEKSDVYSFGVVLVEILLGQKPFCFERSEEVRNLATYFISLMKENHLLQLIENRFTTEDKIEQFLAVAELAKSCLSVRGEDRPNMKEVADELERLRRLNKHPWVQPNLEESVSLLSESSSFNPAFSSNYPNDVSGQCTLVNDMILSMDLPR</sequence>
<dbReference type="PROSITE" id="PS01187">
    <property type="entry name" value="EGF_CA"/>
    <property type="match status" value="1"/>
</dbReference>
<comment type="caution">
    <text evidence="15">Lacks conserved residue(s) required for the propagation of feature annotation.</text>
</comment>
<reference evidence="20 21" key="1">
    <citation type="journal article" date="2020" name="Mol. Biol. Evol.">
        <title>Distinct Expression and Methylation Patterns for Genes with Different Fates following a Single Whole-Genome Duplication in Flowering Plants.</title>
        <authorList>
            <person name="Shi T."/>
            <person name="Rahmani R.S."/>
            <person name="Gugger P.F."/>
            <person name="Wang M."/>
            <person name="Li H."/>
            <person name="Zhang Y."/>
            <person name="Li Z."/>
            <person name="Wang Q."/>
            <person name="Van de Peer Y."/>
            <person name="Marchal K."/>
            <person name="Chen J."/>
        </authorList>
    </citation>
    <scope>NUCLEOTIDE SEQUENCE [LARGE SCALE GENOMIC DNA]</scope>
    <source>
        <tissue evidence="20">Leaf</tissue>
    </source>
</reference>
<keyword evidence="11 17" id="KW-1133">Transmembrane helix</keyword>
<feature type="domain" description="EGF-like" evidence="19">
    <location>
        <begin position="680"/>
        <end position="714"/>
    </location>
</feature>
<dbReference type="PROSITE" id="PS50026">
    <property type="entry name" value="EGF_3"/>
    <property type="match status" value="2"/>
</dbReference>
<evidence type="ECO:0000256" key="1">
    <source>
        <dbReference type="ARBA" id="ARBA00004479"/>
    </source>
</evidence>
<dbReference type="GO" id="GO:0030247">
    <property type="term" value="F:polysaccharide binding"/>
    <property type="evidence" value="ECO:0007669"/>
    <property type="project" value="InterPro"/>
</dbReference>
<evidence type="ECO:0000256" key="6">
    <source>
        <dbReference type="ARBA" id="ARBA00022729"/>
    </source>
</evidence>
<comment type="subcellular location">
    <subcellularLocation>
        <location evidence="1">Membrane</location>
        <topology evidence="1">Single-pass type I membrane protein</topology>
    </subcellularLocation>
</comment>
<keyword evidence="6" id="KW-0732">Signal</keyword>
<evidence type="ECO:0000256" key="11">
    <source>
        <dbReference type="ARBA" id="ARBA00022989"/>
    </source>
</evidence>
<gene>
    <name evidence="20" type="ORF">HUJ06_013791</name>
</gene>
<evidence type="ECO:0000256" key="2">
    <source>
        <dbReference type="ARBA" id="ARBA00022527"/>
    </source>
</evidence>
<protein>
    <recommendedName>
        <fullName evidence="22">Wall-associated receptor kinase 2-like</fullName>
    </recommendedName>
</protein>
<dbReference type="PANTHER" id="PTHR27005:SF492">
    <property type="entry name" value="LOW QUALITY PROTEIN: WALL-ASSOCIATED RECEPTOR KINASE-LIKE 1"/>
    <property type="match status" value="1"/>
</dbReference>
<evidence type="ECO:0000256" key="14">
    <source>
        <dbReference type="ARBA" id="ARBA00023180"/>
    </source>
</evidence>
<dbReference type="PROSITE" id="PS00010">
    <property type="entry name" value="ASX_HYDROXYL"/>
    <property type="match status" value="1"/>
</dbReference>
<dbReference type="InterPro" id="IPR025287">
    <property type="entry name" value="WAK_GUB"/>
</dbReference>
<dbReference type="PANTHER" id="PTHR27005">
    <property type="entry name" value="WALL-ASSOCIATED RECEPTOR KINASE-LIKE 21"/>
    <property type="match status" value="1"/>
</dbReference>
<dbReference type="Gene3D" id="3.30.200.20">
    <property type="entry name" value="Phosphorylase Kinase, domain 1"/>
    <property type="match status" value="1"/>
</dbReference>
<dbReference type="InterPro" id="IPR045274">
    <property type="entry name" value="WAK-like"/>
</dbReference>
<dbReference type="CDD" id="cd14066">
    <property type="entry name" value="STKc_IRAK"/>
    <property type="match status" value="1"/>
</dbReference>
<organism evidence="20 21">
    <name type="scientific">Nelumbo nucifera</name>
    <name type="common">Sacred lotus</name>
    <dbReference type="NCBI Taxonomy" id="4432"/>
    <lineage>
        <taxon>Eukaryota</taxon>
        <taxon>Viridiplantae</taxon>
        <taxon>Streptophyta</taxon>
        <taxon>Embryophyta</taxon>
        <taxon>Tracheophyta</taxon>
        <taxon>Spermatophyta</taxon>
        <taxon>Magnoliopsida</taxon>
        <taxon>Proteales</taxon>
        <taxon>Nelumbonaceae</taxon>
        <taxon>Nelumbo</taxon>
    </lineage>
</organism>
<dbReference type="InterPro" id="IPR013695">
    <property type="entry name" value="WAK"/>
</dbReference>
<keyword evidence="21" id="KW-1185">Reference proteome</keyword>
<dbReference type="PROSITE" id="PS00107">
    <property type="entry name" value="PROTEIN_KINASE_ATP"/>
    <property type="match status" value="1"/>
</dbReference>
<keyword evidence="9" id="KW-0418">Kinase</keyword>
<dbReference type="GO" id="GO:0016020">
    <property type="term" value="C:membrane"/>
    <property type="evidence" value="ECO:0007669"/>
    <property type="project" value="UniProtKB-SubCell"/>
</dbReference>
<evidence type="ECO:0000256" key="12">
    <source>
        <dbReference type="ARBA" id="ARBA00023136"/>
    </source>
</evidence>
<dbReference type="SMART" id="SM00181">
    <property type="entry name" value="EGF"/>
    <property type="match status" value="4"/>
</dbReference>
<evidence type="ECO:0000256" key="3">
    <source>
        <dbReference type="ARBA" id="ARBA00022536"/>
    </source>
</evidence>
<dbReference type="PROSITE" id="PS00108">
    <property type="entry name" value="PROTEIN_KINASE_ST"/>
    <property type="match status" value="1"/>
</dbReference>
<keyword evidence="5 17" id="KW-0812">Transmembrane</keyword>
<dbReference type="Gene3D" id="2.10.25.10">
    <property type="entry name" value="Laminin"/>
    <property type="match status" value="2"/>
</dbReference>
<keyword evidence="10 16" id="KW-0067">ATP-binding</keyword>
<dbReference type="SMART" id="SM00220">
    <property type="entry name" value="S_TKc"/>
    <property type="match status" value="1"/>
</dbReference>
<dbReference type="FunFam" id="1.10.510.10:FF:000084">
    <property type="entry name" value="Wall-associated receptor kinase 2"/>
    <property type="match status" value="1"/>
</dbReference>
<keyword evidence="2" id="KW-0723">Serine/threonine-protein kinase</keyword>
<keyword evidence="7" id="KW-0677">Repeat</keyword>
<dbReference type="InterPro" id="IPR001245">
    <property type="entry name" value="Ser-Thr/Tyr_kinase_cat_dom"/>
</dbReference>
<evidence type="ECO:0000256" key="17">
    <source>
        <dbReference type="SAM" id="Phobius"/>
    </source>
</evidence>
<dbReference type="Pfam" id="PF13947">
    <property type="entry name" value="GUB_WAK_bind"/>
    <property type="match status" value="2"/>
</dbReference>
<dbReference type="PROSITE" id="PS50011">
    <property type="entry name" value="PROTEIN_KINASE_DOM"/>
    <property type="match status" value="1"/>
</dbReference>
<evidence type="ECO:0000259" key="19">
    <source>
        <dbReference type="PROSITE" id="PS50026"/>
    </source>
</evidence>